<sequence>MPEDAYGDQVLAHLAEVGDHNADALDDVSDLVLACVRAEGLVLTAGAGHSLAAVAETFFRAGGLACVRPLFTEELQVFGGTRRATAAERRPGLARSVFGMVPLSGHEVLVIFSNSGINHYPVEMAVTALESGCPVVAVTSTEASAEAPTRAGTKLAVNATIVLDTLTGPGDVSYPDENPVTASLSTLSTVYLWNQVLARVFDKATADGYSLPLWRSSNVEGGDAANAALLEKYGDRIPQLG</sequence>
<evidence type="ECO:0000313" key="3">
    <source>
        <dbReference type="Proteomes" id="UP000199501"/>
    </source>
</evidence>
<dbReference type="InterPro" id="IPR046348">
    <property type="entry name" value="SIS_dom_sf"/>
</dbReference>
<dbReference type="NCBIfam" id="NF002805">
    <property type="entry name" value="PRK02947.1"/>
    <property type="match status" value="1"/>
</dbReference>
<dbReference type="GO" id="GO:0016853">
    <property type="term" value="F:isomerase activity"/>
    <property type="evidence" value="ECO:0007669"/>
    <property type="project" value="UniProtKB-KW"/>
</dbReference>
<feature type="domain" description="SIS" evidence="1">
    <location>
        <begin position="32"/>
        <end position="206"/>
    </location>
</feature>
<dbReference type="STRING" id="1271860.SAMN05216174_101260"/>
<organism evidence="2 3">
    <name type="scientific">Actinokineospora iranica</name>
    <dbReference type="NCBI Taxonomy" id="1271860"/>
    <lineage>
        <taxon>Bacteria</taxon>
        <taxon>Bacillati</taxon>
        <taxon>Actinomycetota</taxon>
        <taxon>Actinomycetes</taxon>
        <taxon>Pseudonocardiales</taxon>
        <taxon>Pseudonocardiaceae</taxon>
        <taxon>Actinokineospora</taxon>
    </lineage>
</organism>
<dbReference type="InterPro" id="IPR001347">
    <property type="entry name" value="SIS_dom"/>
</dbReference>
<dbReference type="Pfam" id="PF13580">
    <property type="entry name" value="SIS_2"/>
    <property type="match status" value="1"/>
</dbReference>
<dbReference type="PROSITE" id="PS51464">
    <property type="entry name" value="SIS"/>
    <property type="match status" value="1"/>
</dbReference>
<dbReference type="GO" id="GO:0097367">
    <property type="term" value="F:carbohydrate derivative binding"/>
    <property type="evidence" value="ECO:0007669"/>
    <property type="project" value="InterPro"/>
</dbReference>
<dbReference type="Gene3D" id="3.40.50.10490">
    <property type="entry name" value="Glucose-6-phosphate isomerase like protein, domain 1"/>
    <property type="match status" value="1"/>
</dbReference>
<dbReference type="AlphaFoldDB" id="A0A1G6J6K9"/>
<proteinExistence type="predicted"/>
<keyword evidence="3" id="KW-1185">Reference proteome</keyword>
<evidence type="ECO:0000313" key="2">
    <source>
        <dbReference type="EMBL" id="SDC14321.1"/>
    </source>
</evidence>
<dbReference type="OrthoDB" id="9805185at2"/>
<evidence type="ECO:0000259" key="1">
    <source>
        <dbReference type="PROSITE" id="PS51464"/>
    </source>
</evidence>
<dbReference type="GO" id="GO:1901135">
    <property type="term" value="P:carbohydrate derivative metabolic process"/>
    <property type="evidence" value="ECO:0007669"/>
    <property type="project" value="InterPro"/>
</dbReference>
<dbReference type="Proteomes" id="UP000199501">
    <property type="component" value="Unassembled WGS sequence"/>
</dbReference>
<dbReference type="RefSeq" id="WP_091447262.1">
    <property type="nucleotide sequence ID" value="NZ_FMZZ01000001.1"/>
</dbReference>
<keyword evidence="2" id="KW-0413">Isomerase</keyword>
<dbReference type="SUPFAM" id="SSF53697">
    <property type="entry name" value="SIS domain"/>
    <property type="match status" value="1"/>
</dbReference>
<name>A0A1G6J6K9_9PSEU</name>
<reference evidence="3" key="1">
    <citation type="submission" date="2016-10" db="EMBL/GenBank/DDBJ databases">
        <authorList>
            <person name="Varghese N."/>
            <person name="Submissions S."/>
        </authorList>
    </citation>
    <scope>NUCLEOTIDE SEQUENCE [LARGE SCALE GENOMIC DNA]</scope>
    <source>
        <strain evidence="3">IBRC-M 10403</strain>
    </source>
</reference>
<protein>
    <submittedName>
        <fullName evidence="2">Uncharacterized protein, contains SIS (Sugar ISomerase) phosphosugar binding domain</fullName>
    </submittedName>
</protein>
<gene>
    <name evidence="2" type="ORF">SAMN05216174_101260</name>
</gene>
<accession>A0A1G6J6K9</accession>
<dbReference type="EMBL" id="FMZZ01000001">
    <property type="protein sequence ID" value="SDC14321.1"/>
    <property type="molecule type" value="Genomic_DNA"/>
</dbReference>